<evidence type="ECO:0000313" key="1">
    <source>
        <dbReference type="EMBL" id="PON76009.1"/>
    </source>
</evidence>
<comment type="caution">
    <text evidence="1">The sequence shown here is derived from an EMBL/GenBank/DDBJ whole genome shotgun (WGS) entry which is preliminary data.</text>
</comment>
<dbReference type="InParanoid" id="A0A2P5DRW1"/>
<keyword evidence="2" id="KW-1185">Reference proteome</keyword>
<dbReference type="Proteomes" id="UP000237000">
    <property type="component" value="Unassembled WGS sequence"/>
</dbReference>
<organism evidence="1 2">
    <name type="scientific">Trema orientale</name>
    <name type="common">Charcoal tree</name>
    <name type="synonym">Celtis orientalis</name>
    <dbReference type="NCBI Taxonomy" id="63057"/>
    <lineage>
        <taxon>Eukaryota</taxon>
        <taxon>Viridiplantae</taxon>
        <taxon>Streptophyta</taxon>
        <taxon>Embryophyta</taxon>
        <taxon>Tracheophyta</taxon>
        <taxon>Spermatophyta</taxon>
        <taxon>Magnoliopsida</taxon>
        <taxon>eudicotyledons</taxon>
        <taxon>Gunneridae</taxon>
        <taxon>Pentapetalae</taxon>
        <taxon>rosids</taxon>
        <taxon>fabids</taxon>
        <taxon>Rosales</taxon>
        <taxon>Cannabaceae</taxon>
        <taxon>Trema</taxon>
    </lineage>
</organism>
<protein>
    <submittedName>
        <fullName evidence="1">Uncharacterized protein</fullName>
    </submittedName>
</protein>
<dbReference type="EMBL" id="JXTC01000253">
    <property type="protein sequence ID" value="PON76009.1"/>
    <property type="molecule type" value="Genomic_DNA"/>
</dbReference>
<gene>
    <name evidence="1" type="ORF">TorRG33x02_244080</name>
</gene>
<name>A0A2P5DRW1_TREOI</name>
<feature type="non-terminal residue" evidence="1">
    <location>
        <position position="1"/>
    </location>
</feature>
<reference evidence="2" key="1">
    <citation type="submission" date="2016-06" db="EMBL/GenBank/DDBJ databases">
        <title>Parallel loss of symbiosis genes in relatives of nitrogen-fixing non-legume Parasponia.</title>
        <authorList>
            <person name="Van Velzen R."/>
            <person name="Holmer R."/>
            <person name="Bu F."/>
            <person name="Rutten L."/>
            <person name="Van Zeijl A."/>
            <person name="Liu W."/>
            <person name="Santuari L."/>
            <person name="Cao Q."/>
            <person name="Sharma T."/>
            <person name="Shen D."/>
            <person name="Roswanjaya Y."/>
            <person name="Wardhani T."/>
            <person name="Kalhor M.S."/>
            <person name="Jansen J."/>
            <person name="Van den Hoogen J."/>
            <person name="Gungor B."/>
            <person name="Hartog M."/>
            <person name="Hontelez J."/>
            <person name="Verver J."/>
            <person name="Yang W.-C."/>
            <person name="Schijlen E."/>
            <person name="Repin R."/>
            <person name="Schilthuizen M."/>
            <person name="Schranz E."/>
            <person name="Heidstra R."/>
            <person name="Miyata K."/>
            <person name="Fedorova E."/>
            <person name="Kohlen W."/>
            <person name="Bisseling T."/>
            <person name="Smit S."/>
            <person name="Geurts R."/>
        </authorList>
    </citation>
    <scope>NUCLEOTIDE SEQUENCE [LARGE SCALE GENOMIC DNA]</scope>
    <source>
        <strain evidence="2">cv. RG33-2</strain>
    </source>
</reference>
<evidence type="ECO:0000313" key="2">
    <source>
        <dbReference type="Proteomes" id="UP000237000"/>
    </source>
</evidence>
<dbReference type="AlphaFoldDB" id="A0A2P5DRW1"/>
<proteinExistence type="predicted"/>
<sequence length="42" mass="4978">YTFFDRSNFESRKSLFGGTCSRILVMSSISSLWKSMLRYVYL</sequence>
<accession>A0A2P5DRW1</accession>